<dbReference type="PATRIC" id="fig|1360.109.peg.2387"/>
<gene>
    <name evidence="1" type="ORF">LMG9449_2197</name>
</gene>
<reference evidence="2" key="1">
    <citation type="submission" date="2015-10" db="EMBL/GenBank/DDBJ databases">
        <title>Draft Genome Sequences of 11 Lactococcus lactis subspecies cremoris strains.</title>
        <authorList>
            <person name="Wels M."/>
            <person name="Backus L."/>
            <person name="Boekhorst J."/>
            <person name="Dijkstra A."/>
            <person name="Beerthuizen M."/>
            <person name="Kelly W."/>
            <person name="Siezen R."/>
            <person name="Bachmann H."/>
            <person name="Van Hijum S."/>
        </authorList>
    </citation>
    <scope>NUCLEOTIDE SEQUENCE [LARGE SCALE GENOMIC DNA]</scope>
    <source>
        <strain evidence="2">LMG9449</strain>
    </source>
</reference>
<accession>A0A0V8DQC7</accession>
<dbReference type="EMBL" id="LKLS01000187">
    <property type="protein sequence ID" value="KSU15711.1"/>
    <property type="molecule type" value="Genomic_DNA"/>
</dbReference>
<comment type="caution">
    <text evidence="1">The sequence shown here is derived from an EMBL/GenBank/DDBJ whole genome shotgun (WGS) entry which is preliminary data.</text>
</comment>
<evidence type="ECO:0000313" key="1">
    <source>
        <dbReference type="EMBL" id="KSU15711.1"/>
    </source>
</evidence>
<name>A0A0V8DQC7_LACLL</name>
<dbReference type="AlphaFoldDB" id="A0A0V8DQC7"/>
<proteinExistence type="predicted"/>
<protein>
    <submittedName>
        <fullName evidence="1">Uncharacterized protein</fullName>
    </submittedName>
</protein>
<dbReference type="RefSeq" id="WP_160321606.1">
    <property type="nucleotide sequence ID" value="NZ_LKLS01000187.1"/>
</dbReference>
<sequence length="47" mass="5266">MSLELVDTPKELVEEYGSKCLIGTDENGQVFFTKAQVTFIELIKDGE</sequence>
<evidence type="ECO:0000313" key="2">
    <source>
        <dbReference type="Proteomes" id="UP000053612"/>
    </source>
</evidence>
<dbReference type="Proteomes" id="UP000053612">
    <property type="component" value="Unassembled WGS sequence"/>
</dbReference>
<organism evidence="1 2">
    <name type="scientific">Lactococcus lactis subsp. lactis</name>
    <name type="common">Streptococcus lactis</name>
    <dbReference type="NCBI Taxonomy" id="1360"/>
    <lineage>
        <taxon>Bacteria</taxon>
        <taxon>Bacillati</taxon>
        <taxon>Bacillota</taxon>
        <taxon>Bacilli</taxon>
        <taxon>Lactobacillales</taxon>
        <taxon>Streptococcaceae</taxon>
        <taxon>Lactococcus</taxon>
    </lineage>
</organism>